<name>A0A7W9PQ97_9ACTN</name>
<keyword evidence="2" id="KW-1185">Reference proteome</keyword>
<dbReference type="EMBL" id="JACHJK010000001">
    <property type="protein sequence ID" value="MBB5925392.1"/>
    <property type="molecule type" value="Genomic_DNA"/>
</dbReference>
<accession>A0A7W9PQ97</accession>
<evidence type="ECO:0000313" key="2">
    <source>
        <dbReference type="Proteomes" id="UP000585836"/>
    </source>
</evidence>
<evidence type="ECO:0008006" key="3">
    <source>
        <dbReference type="Google" id="ProtNLM"/>
    </source>
</evidence>
<reference evidence="1 2" key="1">
    <citation type="submission" date="2020-08" db="EMBL/GenBank/DDBJ databases">
        <title>Genomic Encyclopedia of Type Strains, Phase III (KMG-III): the genomes of soil and plant-associated and newly described type strains.</title>
        <authorList>
            <person name="Whitman W."/>
        </authorList>
    </citation>
    <scope>NUCLEOTIDE SEQUENCE [LARGE SCALE GENOMIC DNA]</scope>
    <source>
        <strain evidence="1 2">CECT 3313</strain>
    </source>
</reference>
<dbReference type="RefSeq" id="WP_184961096.1">
    <property type="nucleotide sequence ID" value="NZ_JACHJK010000001.1"/>
</dbReference>
<dbReference type="Proteomes" id="UP000585836">
    <property type="component" value="Unassembled WGS sequence"/>
</dbReference>
<gene>
    <name evidence="1" type="ORF">FHS34_000827</name>
</gene>
<comment type="caution">
    <text evidence="1">The sequence shown here is derived from an EMBL/GenBank/DDBJ whole genome shotgun (WGS) entry which is preliminary data.</text>
</comment>
<organism evidence="1 2">
    <name type="scientific">Streptomyces echinatus</name>
    <dbReference type="NCBI Taxonomy" id="67293"/>
    <lineage>
        <taxon>Bacteria</taxon>
        <taxon>Bacillati</taxon>
        <taxon>Actinomycetota</taxon>
        <taxon>Actinomycetes</taxon>
        <taxon>Kitasatosporales</taxon>
        <taxon>Streptomycetaceae</taxon>
        <taxon>Streptomyces</taxon>
    </lineage>
</organism>
<dbReference type="AlphaFoldDB" id="A0A7W9PQ97"/>
<evidence type="ECO:0000313" key="1">
    <source>
        <dbReference type="EMBL" id="MBB5925392.1"/>
    </source>
</evidence>
<protein>
    <recommendedName>
        <fullName evidence="3">HEAT repeat domain-containing protein</fullName>
    </recommendedName>
</protein>
<proteinExistence type="predicted"/>
<sequence>METDWGTLGHAYGPADGIPGLLRAMESEDAGVREEALRRLGPPVPVAAALAYHRVTGDPAPALALLGPELADGAREPLRPAAELGPAAAPLLPLIEPRLTDARTPAGRGVAALAVWRITGRTGDTVEPLARWLVADGFRSPFEPPPCRR</sequence>